<comment type="caution">
    <text evidence="3">The sequence shown here is derived from an EMBL/GenBank/DDBJ whole genome shotgun (WGS) entry which is preliminary data.</text>
</comment>
<dbReference type="EMBL" id="QGNW01000273">
    <property type="protein sequence ID" value="RVW79892.1"/>
    <property type="molecule type" value="Genomic_DNA"/>
</dbReference>
<evidence type="ECO:0000313" key="4">
    <source>
        <dbReference type="Proteomes" id="UP000288805"/>
    </source>
</evidence>
<accession>A0A438H610</accession>
<reference evidence="3 4" key="1">
    <citation type="journal article" date="2018" name="PLoS Genet.">
        <title>Population sequencing reveals clonal diversity and ancestral inbreeding in the grapevine cultivar Chardonnay.</title>
        <authorList>
            <person name="Roach M.J."/>
            <person name="Johnson D.L."/>
            <person name="Bohlmann J."/>
            <person name="van Vuuren H.J."/>
            <person name="Jones S.J."/>
            <person name="Pretorius I.S."/>
            <person name="Schmidt S.A."/>
            <person name="Borneman A.R."/>
        </authorList>
    </citation>
    <scope>NUCLEOTIDE SEQUENCE [LARGE SCALE GENOMIC DNA]</scope>
    <source>
        <strain evidence="4">cv. Chardonnay</strain>
        <tissue evidence="3">Leaf</tissue>
    </source>
</reference>
<dbReference type="PANTHER" id="PTHR11439:SF462">
    <property type="match status" value="1"/>
</dbReference>
<gene>
    <name evidence="3" type="primary">RE2_988</name>
    <name evidence="3" type="ORF">CK203_041372</name>
</gene>
<dbReference type="InterPro" id="IPR013103">
    <property type="entry name" value="RVT_2"/>
</dbReference>
<dbReference type="Gramene" id="Vitis19g00730.t01">
    <property type="protein sequence ID" value="Vitis19g00730.t01.CDS"/>
    <property type="gene ID" value="Vitis19g00730"/>
</dbReference>
<protein>
    <submittedName>
        <fullName evidence="3">Retrovirus-related Pol polyprotein from transposon RE2</fullName>
    </submittedName>
</protein>
<dbReference type="Pfam" id="PF07727">
    <property type="entry name" value="RVT_2"/>
    <property type="match status" value="1"/>
</dbReference>
<organism evidence="3 4">
    <name type="scientific">Vitis vinifera</name>
    <name type="common">Grape</name>
    <dbReference type="NCBI Taxonomy" id="29760"/>
    <lineage>
        <taxon>Eukaryota</taxon>
        <taxon>Viridiplantae</taxon>
        <taxon>Streptophyta</taxon>
        <taxon>Embryophyta</taxon>
        <taxon>Tracheophyta</taxon>
        <taxon>Spermatophyta</taxon>
        <taxon>Magnoliopsida</taxon>
        <taxon>eudicotyledons</taxon>
        <taxon>Gunneridae</taxon>
        <taxon>Pentapetalae</taxon>
        <taxon>rosids</taxon>
        <taxon>Vitales</taxon>
        <taxon>Vitaceae</taxon>
        <taxon>Viteae</taxon>
        <taxon>Vitis</taxon>
    </lineage>
</organism>
<dbReference type="SUPFAM" id="SSF56672">
    <property type="entry name" value="DNA/RNA polymerases"/>
    <property type="match status" value="1"/>
</dbReference>
<feature type="compositionally biased region" description="Basic and acidic residues" evidence="1">
    <location>
        <begin position="10"/>
        <end position="21"/>
    </location>
</feature>
<feature type="region of interest" description="Disordered" evidence="1">
    <location>
        <begin position="1"/>
        <end position="54"/>
    </location>
</feature>
<evidence type="ECO:0000259" key="2">
    <source>
        <dbReference type="Pfam" id="PF07727"/>
    </source>
</evidence>
<dbReference type="InterPro" id="IPR043502">
    <property type="entry name" value="DNA/RNA_pol_sf"/>
</dbReference>
<sequence length="610" mass="69527">MEEQQASVSDVEHEIDVKMGHNMEMATDGNTEVRDRGDTNVSRPMGSDEQFGKGKRVKQPFVQLKDYETHTIRVSPSVSSSFQSKSSSTPYHLAHYVNCDKFSAQHQFFLATVSAGCEPSTYAEVIKNECWREVMRNEIQALEDNETWTVEDLPLGKKAIGSKWVYKIKYNSDGSIERCKACLVILGNKQVEDIDYNETFALTAKMVIVRTFLAIAAMKGWELHQIDVHNAFLHGELNEEVCMQMPPGFASLTPGKVCRLRKTLYGLRQAPRCWFAKLAAALIGYGFKQSYSDYLLFTYEAQHIQLNVLVYVDDIIISGNDGTDVQQFKDYLSRCFHMKDLGKLKYFLGIEVARNPDGIFLCQCKYTLDIISEAGLLGAKLAGTPLEQNHKLALAANSDLRDPGQYRRLVGWLIYLTITRPKLSYCVHMLAQFMQQPKDEHWEATLRVVRYLKGNPGQSILLRSDCDLKLYAYCDSDWASCPLTRRSLTGYFILLGNSSISWKTKKQHMTSRSSTEAEYRSMATTTCEWKWLKELLSTLSVMHSDPMHLYCDSQAALHIIVNPVFHERTKHIEVDCHFVRDEIQNGAIHTKYVHTSMQLADIFTKALGKR</sequence>
<dbReference type="Proteomes" id="UP000288805">
    <property type="component" value="Unassembled WGS sequence"/>
</dbReference>
<evidence type="ECO:0000256" key="1">
    <source>
        <dbReference type="SAM" id="MobiDB-lite"/>
    </source>
</evidence>
<proteinExistence type="predicted"/>
<feature type="domain" description="Reverse transcriptase Ty1/copia-type" evidence="2">
    <location>
        <begin position="145"/>
        <end position="387"/>
    </location>
</feature>
<dbReference type="PANTHER" id="PTHR11439">
    <property type="entry name" value="GAG-POL-RELATED RETROTRANSPOSON"/>
    <property type="match status" value="1"/>
</dbReference>
<evidence type="ECO:0000313" key="3">
    <source>
        <dbReference type="EMBL" id="RVW79892.1"/>
    </source>
</evidence>
<name>A0A438H610_VITVI</name>
<dbReference type="CDD" id="cd09272">
    <property type="entry name" value="RNase_HI_RT_Ty1"/>
    <property type="match status" value="1"/>
</dbReference>
<dbReference type="AlphaFoldDB" id="A0A438H610"/>